<dbReference type="GO" id="GO:0005509">
    <property type="term" value="F:calcium ion binding"/>
    <property type="evidence" value="ECO:0007669"/>
    <property type="project" value="InterPro"/>
</dbReference>
<dbReference type="PANTHER" id="PTHR10697:SF1">
    <property type="entry name" value="MAMMALIAN EPENDYMIN-RELATED PROTEIN 1"/>
    <property type="match status" value="1"/>
</dbReference>
<dbReference type="AlphaFoldDB" id="A0A8S3Z1G4"/>
<protein>
    <submittedName>
        <fullName evidence="1">Uncharacterized protein</fullName>
    </submittedName>
</protein>
<comment type="caution">
    <text evidence="1">The sequence shown here is derived from an EMBL/GenBank/DDBJ whole genome shotgun (WGS) entry which is preliminary data.</text>
</comment>
<proteinExistence type="predicted"/>
<dbReference type="InterPro" id="IPR001299">
    <property type="entry name" value="Ependymin"/>
</dbReference>
<organism evidence="1 2">
    <name type="scientific">Candidula unifasciata</name>
    <dbReference type="NCBI Taxonomy" id="100452"/>
    <lineage>
        <taxon>Eukaryota</taxon>
        <taxon>Metazoa</taxon>
        <taxon>Spiralia</taxon>
        <taxon>Lophotrochozoa</taxon>
        <taxon>Mollusca</taxon>
        <taxon>Gastropoda</taxon>
        <taxon>Heterobranchia</taxon>
        <taxon>Euthyneura</taxon>
        <taxon>Panpulmonata</taxon>
        <taxon>Eupulmonata</taxon>
        <taxon>Stylommatophora</taxon>
        <taxon>Helicina</taxon>
        <taxon>Helicoidea</taxon>
        <taxon>Geomitridae</taxon>
        <taxon>Candidula</taxon>
    </lineage>
</organism>
<dbReference type="Proteomes" id="UP000678393">
    <property type="component" value="Unassembled WGS sequence"/>
</dbReference>
<dbReference type="GO" id="GO:0005764">
    <property type="term" value="C:lysosome"/>
    <property type="evidence" value="ECO:0007669"/>
    <property type="project" value="TreeGrafter"/>
</dbReference>
<accession>A0A8S3Z1G4</accession>
<name>A0A8S3Z1G4_9EUPU</name>
<sequence>MDYFMFMLPTQNRTCFCYRSMFLENMLLLSSVLSLLCFSRMVSSTHRTHVLQGSQDSRIGSDKTRDETNHARPCCLPYRFQAIVASLPNFSDRRKAVARMSRDWNNRIQIHSSVLFDSGGQEQIIRQTFMDFKHMVQYEYTPGGSCHTSTLNYGMLEPCMPENASYLGQSYMGAYNNQMVVNTWNFQRTNLNRDLEITIVVTADKCVPVSEHITGKIGTGKAESMIFFTNVTEQVDNSVFEIPHTCFGVQPM</sequence>
<dbReference type="PANTHER" id="PTHR10697">
    <property type="entry name" value="MAMMALIAN EPENDYMIN-RELATED PROTEIN 1"/>
    <property type="match status" value="1"/>
</dbReference>
<dbReference type="EMBL" id="CAJHNH020001377">
    <property type="protein sequence ID" value="CAG5122849.1"/>
    <property type="molecule type" value="Genomic_DNA"/>
</dbReference>
<dbReference type="Pfam" id="PF00811">
    <property type="entry name" value="Ependymin"/>
    <property type="match status" value="1"/>
</dbReference>
<keyword evidence="2" id="KW-1185">Reference proteome</keyword>
<dbReference type="GO" id="GO:0007160">
    <property type="term" value="P:cell-matrix adhesion"/>
    <property type="evidence" value="ECO:0007669"/>
    <property type="project" value="InterPro"/>
</dbReference>
<evidence type="ECO:0000313" key="1">
    <source>
        <dbReference type="EMBL" id="CAG5122849.1"/>
    </source>
</evidence>
<gene>
    <name evidence="1" type="ORF">CUNI_LOCUS8407</name>
</gene>
<reference evidence="1" key="1">
    <citation type="submission" date="2021-04" db="EMBL/GenBank/DDBJ databases">
        <authorList>
            <consortium name="Molecular Ecology Group"/>
        </authorList>
    </citation>
    <scope>NUCLEOTIDE SEQUENCE</scope>
</reference>
<dbReference type="OrthoDB" id="10070532at2759"/>
<dbReference type="GO" id="GO:0005576">
    <property type="term" value="C:extracellular region"/>
    <property type="evidence" value="ECO:0007669"/>
    <property type="project" value="InterPro"/>
</dbReference>
<evidence type="ECO:0000313" key="2">
    <source>
        <dbReference type="Proteomes" id="UP000678393"/>
    </source>
</evidence>